<proteinExistence type="predicted"/>
<dbReference type="OrthoDB" id="9132976at2"/>
<protein>
    <submittedName>
        <fullName evidence="1">Uncharacterized protein</fullName>
    </submittedName>
</protein>
<dbReference type="RefSeq" id="WP_157766616.1">
    <property type="nucleotide sequence ID" value="NZ_FCOC02000005.1"/>
</dbReference>
<dbReference type="EMBL" id="FCOC02000005">
    <property type="protein sequence ID" value="SAL27740.1"/>
    <property type="molecule type" value="Genomic_DNA"/>
</dbReference>
<gene>
    <name evidence="1" type="ORF">AWB64_02306</name>
</gene>
<dbReference type="AlphaFoldDB" id="A0A158G8K6"/>
<organism evidence="1 2">
    <name type="scientific">Caballeronia sordidicola</name>
    <name type="common">Burkholderia sordidicola</name>
    <dbReference type="NCBI Taxonomy" id="196367"/>
    <lineage>
        <taxon>Bacteria</taxon>
        <taxon>Pseudomonadati</taxon>
        <taxon>Pseudomonadota</taxon>
        <taxon>Betaproteobacteria</taxon>
        <taxon>Burkholderiales</taxon>
        <taxon>Burkholderiaceae</taxon>
        <taxon>Caballeronia</taxon>
    </lineage>
</organism>
<evidence type="ECO:0000313" key="1">
    <source>
        <dbReference type="EMBL" id="SAL27740.1"/>
    </source>
</evidence>
<dbReference type="Proteomes" id="UP000054893">
    <property type="component" value="Unassembled WGS sequence"/>
</dbReference>
<name>A0A158G8K6_CABSO</name>
<evidence type="ECO:0000313" key="2">
    <source>
        <dbReference type="Proteomes" id="UP000054893"/>
    </source>
</evidence>
<reference evidence="1 2" key="1">
    <citation type="submission" date="2016-01" db="EMBL/GenBank/DDBJ databases">
        <authorList>
            <person name="Oliw E.H."/>
        </authorList>
    </citation>
    <scope>NUCLEOTIDE SEQUENCE [LARGE SCALE GENOMIC DNA]</scope>
    <source>
        <strain evidence="1">LMG 22029</strain>
    </source>
</reference>
<accession>A0A158G8K6</accession>
<sequence>MHFVLLARLKPHTSNLHGPLEAARIIFRHPHAGAANTKRLTGYFVVAAALCFFPVSASISTSLENKVTVYMLSCDGEMVNDVCRGMEKTYLPFTYAVSVDQHSVSYRTMGERGIQHELSFCAVQDTNSWLCQFNGDEVPKTRFGMVSGKYAEIATCVADTTHRPPIQVSMWRWWLVRLHEKLS</sequence>